<dbReference type="OrthoDB" id="2789670at2759"/>
<dbReference type="AlphaFoldDB" id="A0A7J7MAN8"/>
<gene>
    <name evidence="3" type="ORF">GIB67_010527</name>
</gene>
<comment type="caution">
    <text evidence="3">The sequence shown here is derived from an EMBL/GenBank/DDBJ whole genome shotgun (WGS) entry which is preliminary data.</text>
</comment>
<dbReference type="PANTHER" id="PTHR24286">
    <property type="entry name" value="CYTOCHROME P450 26"/>
    <property type="match status" value="1"/>
</dbReference>
<dbReference type="GO" id="GO:0016125">
    <property type="term" value="P:sterol metabolic process"/>
    <property type="evidence" value="ECO:0007669"/>
    <property type="project" value="TreeGrafter"/>
</dbReference>
<dbReference type="InterPro" id="IPR002403">
    <property type="entry name" value="Cyt_P450_E_grp-IV"/>
</dbReference>
<dbReference type="GO" id="GO:0005506">
    <property type="term" value="F:iron ion binding"/>
    <property type="evidence" value="ECO:0007669"/>
    <property type="project" value="InterPro"/>
</dbReference>
<dbReference type="SUPFAM" id="SSF48264">
    <property type="entry name" value="Cytochrome P450"/>
    <property type="match status" value="1"/>
</dbReference>
<dbReference type="Gene3D" id="1.10.630.10">
    <property type="entry name" value="Cytochrome P450"/>
    <property type="match status" value="1"/>
</dbReference>
<dbReference type="GO" id="GO:0020037">
    <property type="term" value="F:heme binding"/>
    <property type="evidence" value="ECO:0007669"/>
    <property type="project" value="InterPro"/>
</dbReference>
<protein>
    <submittedName>
        <fullName evidence="3">Uncharacterized protein</fullName>
    </submittedName>
</protein>
<dbReference type="InterPro" id="IPR001128">
    <property type="entry name" value="Cyt_P450"/>
</dbReference>
<proteinExistence type="predicted"/>
<accession>A0A7J7MAN8</accession>
<dbReference type="GO" id="GO:0016132">
    <property type="term" value="P:brassinosteroid biosynthetic process"/>
    <property type="evidence" value="ECO:0007669"/>
    <property type="project" value="TreeGrafter"/>
</dbReference>
<reference evidence="3 4" key="1">
    <citation type="journal article" date="2020" name="IScience">
        <title>Genome Sequencing of the Endangered Kingdonia uniflora (Circaeasteraceae, Ranunculales) Reveals Potential Mechanisms of Evolutionary Specialization.</title>
        <authorList>
            <person name="Sun Y."/>
            <person name="Deng T."/>
            <person name="Zhang A."/>
            <person name="Moore M.J."/>
            <person name="Landis J.B."/>
            <person name="Lin N."/>
            <person name="Zhang H."/>
            <person name="Zhang X."/>
            <person name="Huang J."/>
            <person name="Zhang X."/>
            <person name="Sun H."/>
            <person name="Wang H."/>
        </authorList>
    </citation>
    <scope>NUCLEOTIDE SEQUENCE [LARGE SCALE GENOMIC DNA]</scope>
    <source>
        <strain evidence="3">TB1705</strain>
        <tissue evidence="3">Leaf</tissue>
    </source>
</reference>
<dbReference type="InterPro" id="IPR036396">
    <property type="entry name" value="Cyt_P450_sf"/>
</dbReference>
<dbReference type="GO" id="GO:0010268">
    <property type="term" value="P:brassinosteroid homeostasis"/>
    <property type="evidence" value="ECO:0007669"/>
    <property type="project" value="TreeGrafter"/>
</dbReference>
<evidence type="ECO:0000256" key="2">
    <source>
        <dbReference type="ARBA" id="ARBA00023004"/>
    </source>
</evidence>
<dbReference type="GO" id="GO:0044550">
    <property type="term" value="P:secondary metabolite biosynthetic process"/>
    <property type="evidence" value="ECO:0007669"/>
    <property type="project" value="UniProtKB-ARBA"/>
</dbReference>
<dbReference type="PRINTS" id="PR00465">
    <property type="entry name" value="EP450IV"/>
</dbReference>
<organism evidence="3 4">
    <name type="scientific">Kingdonia uniflora</name>
    <dbReference type="NCBI Taxonomy" id="39325"/>
    <lineage>
        <taxon>Eukaryota</taxon>
        <taxon>Viridiplantae</taxon>
        <taxon>Streptophyta</taxon>
        <taxon>Embryophyta</taxon>
        <taxon>Tracheophyta</taxon>
        <taxon>Spermatophyta</taxon>
        <taxon>Magnoliopsida</taxon>
        <taxon>Ranunculales</taxon>
        <taxon>Circaeasteraceae</taxon>
        <taxon>Kingdonia</taxon>
    </lineage>
</organism>
<evidence type="ECO:0000313" key="3">
    <source>
        <dbReference type="EMBL" id="KAF6151953.1"/>
    </source>
</evidence>
<sequence>MTFTSMVISEIVRLSNIVLGVFRRRIKEVEKNGYMIPVGWVVMVRPPAVHLNSAKYEDPLGFNPLRWEQLGMEMSVGSKIFMAFGGGPRWMIVKGGDIVRRPGLIFPYGIHMQLTEKEGNGSKIVV</sequence>
<dbReference type="GO" id="GO:0004497">
    <property type="term" value="F:monooxygenase activity"/>
    <property type="evidence" value="ECO:0007669"/>
    <property type="project" value="InterPro"/>
</dbReference>
<dbReference type="EMBL" id="JACGCM010001659">
    <property type="protein sequence ID" value="KAF6151953.1"/>
    <property type="molecule type" value="Genomic_DNA"/>
</dbReference>
<evidence type="ECO:0000256" key="1">
    <source>
        <dbReference type="ARBA" id="ARBA00022723"/>
    </source>
</evidence>
<dbReference type="Proteomes" id="UP000541444">
    <property type="component" value="Unassembled WGS sequence"/>
</dbReference>
<keyword evidence="4" id="KW-1185">Reference proteome</keyword>
<evidence type="ECO:0000313" key="4">
    <source>
        <dbReference type="Proteomes" id="UP000541444"/>
    </source>
</evidence>
<dbReference type="Pfam" id="PF00067">
    <property type="entry name" value="p450"/>
    <property type="match status" value="1"/>
</dbReference>
<keyword evidence="1" id="KW-0479">Metal-binding</keyword>
<keyword evidence="2" id="KW-0408">Iron</keyword>
<dbReference type="PANTHER" id="PTHR24286:SF11">
    <property type="entry name" value="CYTOCHROME P450, FAMILY 87, SUBFAMILY A, POLYPEPTIDE 2"/>
    <property type="match status" value="1"/>
</dbReference>
<name>A0A7J7MAN8_9MAGN</name>
<dbReference type="GO" id="GO:0016705">
    <property type="term" value="F:oxidoreductase activity, acting on paired donors, with incorporation or reduction of molecular oxygen"/>
    <property type="evidence" value="ECO:0007669"/>
    <property type="project" value="InterPro"/>
</dbReference>